<dbReference type="RefSeq" id="WP_066214567.1">
    <property type="nucleotide sequence ID" value="NZ_FNSN01000003.1"/>
</dbReference>
<feature type="transmembrane region" description="Helical" evidence="1">
    <location>
        <begin position="203"/>
        <end position="220"/>
    </location>
</feature>
<feature type="transmembrane region" description="Helical" evidence="1">
    <location>
        <begin position="174"/>
        <end position="194"/>
    </location>
</feature>
<evidence type="ECO:0000256" key="1">
    <source>
        <dbReference type="SAM" id="Phobius"/>
    </source>
</evidence>
<sequence length="222" mass="23381">MLTRMTLLWDLGAGWPLATLVLLALVVLVFLYAAGRLAWIDAKTRLLPDRIMLPWAVVSGVLLLAACGCAGNLPSDAGRVAYAPSANEVFSPGGYTGHGAPGSAEWLTSLVEQREDLAAPLWGVWGLRVVAGGVLAWLFHFLLRAVSPSSLGFGDVKLAGVLGMHLGYVGWWPLLLGTLLAFTLAGLTALVLVLSRRVGWRDSIPFGPFMIAGAAVALALPA</sequence>
<keyword evidence="1" id="KW-1133">Transmembrane helix</keyword>
<evidence type="ECO:0000313" key="3">
    <source>
        <dbReference type="Proteomes" id="UP000182652"/>
    </source>
</evidence>
<dbReference type="PANTHER" id="PTHR30487">
    <property type="entry name" value="TYPE 4 PREPILIN-LIKE PROTEINS LEADER PEPTIDE-PROCESSING ENZYME"/>
    <property type="match status" value="1"/>
</dbReference>
<dbReference type="Proteomes" id="UP000182652">
    <property type="component" value="Unassembled WGS sequence"/>
</dbReference>
<accession>A0A1H4SKK1</accession>
<keyword evidence="2" id="KW-0489">Methyltransferase</keyword>
<dbReference type="EMBL" id="FNSN01000003">
    <property type="protein sequence ID" value="SEC44732.1"/>
    <property type="molecule type" value="Genomic_DNA"/>
</dbReference>
<gene>
    <name evidence="2" type="ORF">SAMN04489745_2893</name>
</gene>
<keyword evidence="1" id="KW-0472">Membrane</keyword>
<dbReference type="STRING" id="156980.SAMN04489745_2893"/>
<dbReference type="PANTHER" id="PTHR30487:SF0">
    <property type="entry name" value="PREPILIN LEADER PEPTIDASE_N-METHYLTRANSFERASE-RELATED"/>
    <property type="match status" value="1"/>
</dbReference>
<keyword evidence="2" id="KW-0808">Transferase</keyword>
<dbReference type="Gene3D" id="1.20.120.1220">
    <property type="match status" value="1"/>
</dbReference>
<dbReference type="GO" id="GO:0008168">
    <property type="term" value="F:methyltransferase activity"/>
    <property type="evidence" value="ECO:0007669"/>
    <property type="project" value="UniProtKB-KW"/>
</dbReference>
<dbReference type="GO" id="GO:0005886">
    <property type="term" value="C:plasma membrane"/>
    <property type="evidence" value="ECO:0007669"/>
    <property type="project" value="TreeGrafter"/>
</dbReference>
<feature type="transmembrane region" description="Helical" evidence="1">
    <location>
        <begin position="122"/>
        <end position="143"/>
    </location>
</feature>
<dbReference type="GO" id="GO:0032259">
    <property type="term" value="P:methylation"/>
    <property type="evidence" value="ECO:0007669"/>
    <property type="project" value="UniProtKB-KW"/>
</dbReference>
<evidence type="ECO:0000313" key="2">
    <source>
        <dbReference type="EMBL" id="SEC44732.1"/>
    </source>
</evidence>
<protein>
    <submittedName>
        <fullName evidence="2">Leader peptidase (Prepilin peptidase) / N-methyltransferase</fullName>
    </submittedName>
</protein>
<dbReference type="GO" id="GO:0004190">
    <property type="term" value="F:aspartic-type endopeptidase activity"/>
    <property type="evidence" value="ECO:0007669"/>
    <property type="project" value="TreeGrafter"/>
</dbReference>
<dbReference type="InterPro" id="IPR050882">
    <property type="entry name" value="Prepilin_peptidase/N-MTase"/>
</dbReference>
<proteinExistence type="predicted"/>
<reference evidence="2 3" key="1">
    <citation type="submission" date="2016-10" db="EMBL/GenBank/DDBJ databases">
        <authorList>
            <person name="de Groot N.N."/>
        </authorList>
    </citation>
    <scope>NUCLEOTIDE SEQUENCE [LARGE SCALE GENOMIC DNA]</scope>
    <source>
        <strain evidence="2 3">DSM 10495</strain>
    </source>
</reference>
<keyword evidence="1" id="KW-0812">Transmembrane</keyword>
<feature type="transmembrane region" description="Helical" evidence="1">
    <location>
        <begin position="51"/>
        <end position="73"/>
    </location>
</feature>
<name>A0A1H4SKK1_9MICC</name>
<dbReference type="GO" id="GO:0006465">
    <property type="term" value="P:signal peptide processing"/>
    <property type="evidence" value="ECO:0007669"/>
    <property type="project" value="TreeGrafter"/>
</dbReference>
<feature type="transmembrane region" description="Helical" evidence="1">
    <location>
        <begin position="15"/>
        <end position="39"/>
    </location>
</feature>
<organism evidence="2 3">
    <name type="scientific">Arthrobacter woluwensis</name>
    <dbReference type="NCBI Taxonomy" id="156980"/>
    <lineage>
        <taxon>Bacteria</taxon>
        <taxon>Bacillati</taxon>
        <taxon>Actinomycetota</taxon>
        <taxon>Actinomycetes</taxon>
        <taxon>Micrococcales</taxon>
        <taxon>Micrococcaceae</taxon>
        <taxon>Arthrobacter</taxon>
    </lineage>
</organism>
<keyword evidence="3" id="KW-1185">Reference proteome</keyword>
<dbReference type="AlphaFoldDB" id="A0A1H4SKK1"/>